<proteinExistence type="predicted"/>
<name>A0A6C0K034_9ZZZZ</name>
<evidence type="ECO:0000313" key="3">
    <source>
        <dbReference type="EMBL" id="QHU11415.1"/>
    </source>
</evidence>
<feature type="transmembrane region" description="Helical" evidence="2">
    <location>
        <begin position="75"/>
        <end position="95"/>
    </location>
</feature>
<protein>
    <submittedName>
        <fullName evidence="3">Uncharacterized protein</fullName>
    </submittedName>
</protein>
<feature type="compositionally biased region" description="Basic residues" evidence="1">
    <location>
        <begin position="42"/>
        <end position="59"/>
    </location>
</feature>
<keyword evidence="2" id="KW-0472">Membrane</keyword>
<accession>A0A6C0K034</accession>
<dbReference type="EMBL" id="MN740784">
    <property type="protein sequence ID" value="QHU11415.1"/>
    <property type="molecule type" value="Genomic_DNA"/>
</dbReference>
<evidence type="ECO:0000256" key="1">
    <source>
        <dbReference type="SAM" id="MobiDB-lite"/>
    </source>
</evidence>
<organism evidence="3">
    <name type="scientific">viral metagenome</name>
    <dbReference type="NCBI Taxonomy" id="1070528"/>
    <lineage>
        <taxon>unclassified sequences</taxon>
        <taxon>metagenomes</taxon>
        <taxon>organismal metagenomes</taxon>
    </lineage>
</organism>
<sequence>MTTFGQPAPYLGGIQGLNQPAVSAGSCMLTPTQQFIRPAIGGKRRSQKKRRTQKRKQQKQRQQSGGFLPSIGEPFVAAVGKYVAPLALYGIYKFLNGTRKGRSRRV</sequence>
<feature type="region of interest" description="Disordered" evidence="1">
    <location>
        <begin position="35"/>
        <end position="70"/>
    </location>
</feature>
<keyword evidence="2" id="KW-0812">Transmembrane</keyword>
<dbReference type="AlphaFoldDB" id="A0A6C0K034"/>
<keyword evidence="2" id="KW-1133">Transmembrane helix</keyword>
<evidence type="ECO:0000256" key="2">
    <source>
        <dbReference type="SAM" id="Phobius"/>
    </source>
</evidence>
<reference evidence="3" key="1">
    <citation type="journal article" date="2020" name="Nature">
        <title>Giant virus diversity and host interactions through global metagenomics.</title>
        <authorList>
            <person name="Schulz F."/>
            <person name="Roux S."/>
            <person name="Paez-Espino D."/>
            <person name="Jungbluth S."/>
            <person name="Walsh D.A."/>
            <person name="Denef V.J."/>
            <person name="McMahon K.D."/>
            <person name="Konstantinidis K.T."/>
            <person name="Eloe-Fadrosh E.A."/>
            <person name="Kyrpides N.C."/>
            <person name="Woyke T."/>
        </authorList>
    </citation>
    <scope>NUCLEOTIDE SEQUENCE</scope>
    <source>
        <strain evidence="3">GVMAG-S-1101165-84</strain>
    </source>
</reference>